<sequence>MNTLLTTALLASATLAAAAARDDCASQAIAMKSWTIHNFNFNASKVFTTPAHQFGDGYVGFNLFNTVTNEERRCDGGAGRLDPWFVGDANFQCRTMNGANDPNTVFNFNLASRTVKLNQSFECPGSVTQYVAQGGADLSKHVGYTKTEYHNYGWTYPPGGNIYEAYSEKIEPFDAELTVDSIRVNA</sequence>
<evidence type="ECO:0008006" key="4">
    <source>
        <dbReference type="Google" id="ProtNLM"/>
    </source>
</evidence>
<dbReference type="HOGENOM" id="CLU_097613_0_0_1"/>
<dbReference type="AlphaFoldDB" id="A0A0A1TG16"/>
<dbReference type="EMBL" id="CDHN01000002">
    <property type="protein sequence ID" value="CEJ87234.1"/>
    <property type="molecule type" value="Genomic_DNA"/>
</dbReference>
<keyword evidence="3" id="KW-1185">Reference proteome</keyword>
<feature type="chain" id="PRO_5001989976" description="AA1-like domain-containing protein" evidence="1">
    <location>
        <begin position="21"/>
        <end position="186"/>
    </location>
</feature>
<evidence type="ECO:0000256" key="1">
    <source>
        <dbReference type="SAM" id="SignalP"/>
    </source>
</evidence>
<name>A0A0A1TG16_9HYPO</name>
<evidence type="ECO:0000313" key="2">
    <source>
        <dbReference type="EMBL" id="CEJ87234.1"/>
    </source>
</evidence>
<dbReference type="OrthoDB" id="3539798at2759"/>
<reference evidence="2 3" key="1">
    <citation type="journal article" date="2015" name="Genome Announc.">
        <title>Draft Genome Sequence and Gene Annotation of the Entomopathogenic Fungus Verticillium hemipterigenum.</title>
        <authorList>
            <person name="Horn F."/>
            <person name="Habel A."/>
            <person name="Scharf D.H."/>
            <person name="Dworschak J."/>
            <person name="Brakhage A.A."/>
            <person name="Guthke R."/>
            <person name="Hertweck C."/>
            <person name="Linde J."/>
        </authorList>
    </citation>
    <scope>NUCLEOTIDE SEQUENCE [LARGE SCALE GENOMIC DNA]</scope>
</reference>
<dbReference type="Proteomes" id="UP000039046">
    <property type="component" value="Unassembled WGS sequence"/>
</dbReference>
<accession>A0A0A1TG16</accession>
<evidence type="ECO:0000313" key="3">
    <source>
        <dbReference type="Proteomes" id="UP000039046"/>
    </source>
</evidence>
<proteinExistence type="predicted"/>
<protein>
    <recommendedName>
        <fullName evidence="4">AA1-like domain-containing protein</fullName>
    </recommendedName>
</protein>
<keyword evidence="1" id="KW-0732">Signal</keyword>
<feature type="signal peptide" evidence="1">
    <location>
        <begin position="1"/>
        <end position="20"/>
    </location>
</feature>
<gene>
    <name evidence="2" type="ORF">VHEMI04347</name>
</gene>
<organism evidence="2 3">
    <name type="scientific">[Torrubiella] hemipterigena</name>
    <dbReference type="NCBI Taxonomy" id="1531966"/>
    <lineage>
        <taxon>Eukaryota</taxon>
        <taxon>Fungi</taxon>
        <taxon>Dikarya</taxon>
        <taxon>Ascomycota</taxon>
        <taxon>Pezizomycotina</taxon>
        <taxon>Sordariomycetes</taxon>
        <taxon>Hypocreomycetidae</taxon>
        <taxon>Hypocreales</taxon>
        <taxon>Clavicipitaceae</taxon>
        <taxon>Clavicipitaceae incertae sedis</taxon>
        <taxon>'Torrubiella' clade</taxon>
    </lineage>
</organism>